<name>A0A7W3T0P5_9ACTN</name>
<dbReference type="InterPro" id="IPR000835">
    <property type="entry name" value="HTH_MarR-typ"/>
</dbReference>
<reference evidence="3" key="1">
    <citation type="submission" date="2019-10" db="EMBL/GenBank/DDBJ databases">
        <title>Streptomyces sp. nov., a novel actinobacterium isolated from alkaline environment.</title>
        <authorList>
            <person name="Golinska P."/>
        </authorList>
    </citation>
    <scope>NUCLEOTIDE SEQUENCE [LARGE SCALE GENOMIC DNA]</scope>
    <source>
        <strain evidence="3">DSM 42108</strain>
    </source>
</reference>
<dbReference type="InterPro" id="IPR036390">
    <property type="entry name" value="WH_DNA-bd_sf"/>
</dbReference>
<dbReference type="GO" id="GO:0003700">
    <property type="term" value="F:DNA-binding transcription factor activity"/>
    <property type="evidence" value="ECO:0007669"/>
    <property type="project" value="InterPro"/>
</dbReference>
<sequence length="159" mass="18214">MERRWLDEREHRAWRSYLCLRRRLGARLNHHLWADSGMSEADYEILAVLSEHPEGRMSALALRCRLLWEKSRLSHQVRRMEERGLVAREANPADARSAVVRLTPEGRTAIEGAAPHRAERVREHFIDLLTPEELDTLTRIGERVAARLDALEGPGAPAA</sequence>
<dbReference type="AlphaFoldDB" id="A0A7W3T0P5"/>
<dbReference type="PANTHER" id="PTHR33164:SF99">
    <property type="entry name" value="MARR FAMILY REGULATORY PROTEIN"/>
    <property type="match status" value="1"/>
</dbReference>
<gene>
    <name evidence="2" type="ORF">FOE67_04375</name>
</gene>
<keyword evidence="3" id="KW-1185">Reference proteome</keyword>
<dbReference type="InterPro" id="IPR036388">
    <property type="entry name" value="WH-like_DNA-bd_sf"/>
</dbReference>
<dbReference type="GO" id="GO:0006950">
    <property type="term" value="P:response to stress"/>
    <property type="evidence" value="ECO:0007669"/>
    <property type="project" value="TreeGrafter"/>
</dbReference>
<dbReference type="Proteomes" id="UP000530234">
    <property type="component" value="Unassembled WGS sequence"/>
</dbReference>
<dbReference type="Gene3D" id="1.10.10.10">
    <property type="entry name" value="Winged helix-like DNA-binding domain superfamily/Winged helix DNA-binding domain"/>
    <property type="match status" value="1"/>
</dbReference>
<dbReference type="SMART" id="SM00347">
    <property type="entry name" value="HTH_MARR"/>
    <property type="match status" value="1"/>
</dbReference>
<dbReference type="InterPro" id="IPR039422">
    <property type="entry name" value="MarR/SlyA-like"/>
</dbReference>
<dbReference type="SUPFAM" id="SSF46785">
    <property type="entry name" value="Winged helix' DNA-binding domain"/>
    <property type="match status" value="1"/>
</dbReference>
<evidence type="ECO:0000313" key="2">
    <source>
        <dbReference type="EMBL" id="MBB0228767.1"/>
    </source>
</evidence>
<proteinExistence type="predicted"/>
<protein>
    <submittedName>
        <fullName evidence="2">MarR family transcriptional regulator</fullName>
    </submittedName>
</protein>
<accession>A0A7W3T0P5</accession>
<evidence type="ECO:0000259" key="1">
    <source>
        <dbReference type="PROSITE" id="PS50995"/>
    </source>
</evidence>
<feature type="domain" description="HTH marR-type" evidence="1">
    <location>
        <begin position="10"/>
        <end position="146"/>
    </location>
</feature>
<comment type="caution">
    <text evidence="2">The sequence shown here is derived from an EMBL/GenBank/DDBJ whole genome shotgun (WGS) entry which is preliminary data.</text>
</comment>
<evidence type="ECO:0000313" key="3">
    <source>
        <dbReference type="Proteomes" id="UP000530234"/>
    </source>
</evidence>
<dbReference type="PROSITE" id="PS50995">
    <property type="entry name" value="HTH_MARR_2"/>
    <property type="match status" value="1"/>
</dbReference>
<dbReference type="Pfam" id="PF12802">
    <property type="entry name" value="MarR_2"/>
    <property type="match status" value="1"/>
</dbReference>
<dbReference type="EMBL" id="VKHS01000051">
    <property type="protein sequence ID" value="MBB0228767.1"/>
    <property type="molecule type" value="Genomic_DNA"/>
</dbReference>
<dbReference type="PANTHER" id="PTHR33164">
    <property type="entry name" value="TRANSCRIPTIONAL REGULATOR, MARR FAMILY"/>
    <property type="match status" value="1"/>
</dbReference>
<organism evidence="2 3">
    <name type="scientific">Streptomyces calidiresistens</name>
    <dbReference type="NCBI Taxonomy" id="1485586"/>
    <lineage>
        <taxon>Bacteria</taxon>
        <taxon>Bacillati</taxon>
        <taxon>Actinomycetota</taxon>
        <taxon>Actinomycetes</taxon>
        <taxon>Kitasatosporales</taxon>
        <taxon>Streptomycetaceae</taxon>
        <taxon>Streptomyces</taxon>
    </lineage>
</organism>